<organism evidence="2 3">
    <name type="scientific">Phytophthora nicotianae</name>
    <name type="common">Potato buckeye rot agent</name>
    <name type="synonym">Phytophthora parasitica</name>
    <dbReference type="NCBI Taxonomy" id="4792"/>
    <lineage>
        <taxon>Eukaryota</taxon>
        <taxon>Sar</taxon>
        <taxon>Stramenopiles</taxon>
        <taxon>Oomycota</taxon>
        <taxon>Peronosporomycetes</taxon>
        <taxon>Peronosporales</taxon>
        <taxon>Peronosporaceae</taxon>
        <taxon>Phytophthora</taxon>
    </lineage>
</organism>
<dbReference type="Proteomes" id="UP000053236">
    <property type="component" value="Unassembled WGS sequence"/>
</dbReference>
<accession>W2JI34</accession>
<reference evidence="1" key="1">
    <citation type="submission" date="2013-11" db="EMBL/GenBank/DDBJ databases">
        <title>The Genome Sequence of Phytophthora parasitica CJ02B3.</title>
        <authorList>
            <consortium name="The Broad Institute Genomics Platform"/>
            <person name="Russ C."/>
            <person name="Tyler B."/>
            <person name="Panabieres F."/>
            <person name="Shan W."/>
            <person name="Tripathy S."/>
            <person name="Grunwald N."/>
            <person name="Machado M."/>
            <person name="Johnson C.S."/>
            <person name="Arredondo F."/>
            <person name="Hong C."/>
            <person name="Coffey M."/>
            <person name="Young S.K."/>
            <person name="Zeng Q."/>
            <person name="Gargeya S."/>
            <person name="Fitzgerald M."/>
            <person name="Abouelleil A."/>
            <person name="Alvarado L."/>
            <person name="Chapman S.B."/>
            <person name="Gainer-Dewar J."/>
            <person name="Goldberg J."/>
            <person name="Griggs A."/>
            <person name="Gujja S."/>
            <person name="Hansen M."/>
            <person name="Howarth C."/>
            <person name="Imamovic A."/>
            <person name="Ireland A."/>
            <person name="Larimer J."/>
            <person name="McCowan C."/>
            <person name="Murphy C."/>
            <person name="Pearson M."/>
            <person name="Poon T.W."/>
            <person name="Priest M."/>
            <person name="Roberts A."/>
            <person name="Saif S."/>
            <person name="Shea T."/>
            <person name="Sykes S."/>
            <person name="Wortman J."/>
            <person name="Nusbaum C."/>
            <person name="Birren B."/>
        </authorList>
    </citation>
    <scope>NUCLEOTIDE SEQUENCE [LARGE SCALE GENOMIC DNA]</scope>
    <source>
        <strain evidence="1">CJ02B3</strain>
    </source>
</reference>
<dbReference type="EMBL" id="KI671819">
    <property type="protein sequence ID" value="ETL45253.1"/>
    <property type="molecule type" value="Genomic_DNA"/>
</dbReference>
<reference evidence="2 3" key="2">
    <citation type="submission" date="2013-11" db="EMBL/GenBank/DDBJ databases">
        <title>The Genome Sequence of Phytophthora parasitica CJ05E6.</title>
        <authorList>
            <consortium name="The Broad Institute Genomics Platform"/>
            <person name="Russ C."/>
            <person name="Tyler B."/>
            <person name="Panabieres F."/>
            <person name="Shan W."/>
            <person name="Tripathy S."/>
            <person name="Grunwald N."/>
            <person name="Machado M."/>
            <person name="Johnson C.S."/>
            <person name="Arredondo F."/>
            <person name="Hong C."/>
            <person name="Coffey M."/>
            <person name="Young S.K."/>
            <person name="Zeng Q."/>
            <person name="Gargeya S."/>
            <person name="Fitzgerald M."/>
            <person name="Abouelleil A."/>
            <person name="Alvarado L."/>
            <person name="Chapman S.B."/>
            <person name="Gainer-Dewar J."/>
            <person name="Goldberg J."/>
            <person name="Griggs A."/>
            <person name="Gujja S."/>
            <person name="Hansen M."/>
            <person name="Howarth C."/>
            <person name="Imamovic A."/>
            <person name="Ireland A."/>
            <person name="Larimer J."/>
            <person name="McCowan C."/>
            <person name="Murphy C."/>
            <person name="Pearson M."/>
            <person name="Poon T.W."/>
            <person name="Priest M."/>
            <person name="Roberts A."/>
            <person name="Saif S."/>
            <person name="Shea T."/>
            <person name="Sykes S."/>
            <person name="Wortman J."/>
            <person name="Nusbaum C."/>
            <person name="Birren B."/>
        </authorList>
    </citation>
    <scope>NUCLEOTIDE SEQUENCE [LARGE SCALE GENOMIC DNA]</scope>
    <source>
        <strain evidence="2 3">CJ05E6</strain>
    </source>
</reference>
<protein>
    <submittedName>
        <fullName evidence="2">Uncharacterized protein</fullName>
    </submittedName>
</protein>
<dbReference type="Proteomes" id="UP000053864">
    <property type="component" value="Unassembled WGS sequence"/>
</dbReference>
<dbReference type="AlphaFoldDB" id="W2JI34"/>
<proteinExistence type="predicted"/>
<dbReference type="VEuPathDB" id="FungiDB:PPTG_09051"/>
<name>W2JI34_PHYNI</name>
<evidence type="ECO:0000313" key="2">
    <source>
        <dbReference type="EMBL" id="ETL45253.1"/>
    </source>
</evidence>
<evidence type="ECO:0000313" key="1">
    <source>
        <dbReference type="EMBL" id="ETK91843.1"/>
    </source>
</evidence>
<dbReference type="EMBL" id="KI685279">
    <property type="protein sequence ID" value="ETK91843.1"/>
    <property type="molecule type" value="Genomic_DNA"/>
</dbReference>
<gene>
    <name evidence="1" type="ORF">L915_04670</name>
    <name evidence="2" type="ORF">L916_04625</name>
</gene>
<sequence length="194" mass="22186">MIKRRRKWRQQEREKAVRNVFEAQMHMRMRRQSLKHAEIREVQEVEADCVTLDLGSARSRDSCLAPEQQTKDKTNDVRLAQWVPHSIEEELSSPTSSDGSGNVIGMDSARPDEDLVLKVPQPLTQDAKFRLGRLGGLDMSRAVPAFVYRVFLAGEHQYSGDATEGSTGVYRVPRLLHNSKQISHRDRRTATYKL</sequence>
<evidence type="ECO:0000313" key="3">
    <source>
        <dbReference type="Proteomes" id="UP000053864"/>
    </source>
</evidence>